<organism evidence="2 3">
    <name type="scientific">Crotalaria pallida</name>
    <name type="common">Smooth rattlebox</name>
    <name type="synonym">Crotalaria striata</name>
    <dbReference type="NCBI Taxonomy" id="3830"/>
    <lineage>
        <taxon>Eukaryota</taxon>
        <taxon>Viridiplantae</taxon>
        <taxon>Streptophyta</taxon>
        <taxon>Embryophyta</taxon>
        <taxon>Tracheophyta</taxon>
        <taxon>Spermatophyta</taxon>
        <taxon>Magnoliopsida</taxon>
        <taxon>eudicotyledons</taxon>
        <taxon>Gunneridae</taxon>
        <taxon>Pentapetalae</taxon>
        <taxon>rosids</taxon>
        <taxon>fabids</taxon>
        <taxon>Fabales</taxon>
        <taxon>Fabaceae</taxon>
        <taxon>Papilionoideae</taxon>
        <taxon>50 kb inversion clade</taxon>
        <taxon>genistoids sensu lato</taxon>
        <taxon>core genistoids</taxon>
        <taxon>Crotalarieae</taxon>
        <taxon>Crotalaria</taxon>
    </lineage>
</organism>
<keyword evidence="1" id="KW-0812">Transmembrane</keyword>
<keyword evidence="1" id="KW-1133">Transmembrane helix</keyword>
<evidence type="ECO:0000313" key="3">
    <source>
        <dbReference type="Proteomes" id="UP001372338"/>
    </source>
</evidence>
<protein>
    <submittedName>
        <fullName evidence="2">Uncharacterized protein</fullName>
    </submittedName>
</protein>
<keyword evidence="3" id="KW-1185">Reference proteome</keyword>
<accession>A0AAN9FSI3</accession>
<evidence type="ECO:0000313" key="2">
    <source>
        <dbReference type="EMBL" id="KAK7281849.1"/>
    </source>
</evidence>
<sequence length="195" mass="21295">MLSRKGTLIFFPLPAATPLPYSTSSLDLSRSLSFPNRHRRRPSCGHAPSSSSFDSLLCFALILGPLLSLLSHNHSLASATASPSVQGFIALHLPSLSEPLSFEIHIVLLAYIIMKSRDTNIIPQLILQWSTGILVIICCFVERKQFSVPISSKLGSSFSVAPYVIVVSVCTVLAMIATLHVAQLLFFHILLIKKL</sequence>
<dbReference type="AlphaFoldDB" id="A0AAN9FSI3"/>
<evidence type="ECO:0000256" key="1">
    <source>
        <dbReference type="SAM" id="Phobius"/>
    </source>
</evidence>
<feature type="transmembrane region" description="Helical" evidence="1">
    <location>
        <begin position="125"/>
        <end position="143"/>
    </location>
</feature>
<feature type="transmembrane region" description="Helical" evidence="1">
    <location>
        <begin position="163"/>
        <end position="192"/>
    </location>
</feature>
<name>A0AAN9FSI3_CROPI</name>
<keyword evidence="1" id="KW-0472">Membrane</keyword>
<reference evidence="2 3" key="1">
    <citation type="submission" date="2024-01" db="EMBL/GenBank/DDBJ databases">
        <title>The genomes of 5 underutilized Papilionoideae crops provide insights into root nodulation and disease resistanc.</title>
        <authorList>
            <person name="Yuan L."/>
        </authorList>
    </citation>
    <scope>NUCLEOTIDE SEQUENCE [LARGE SCALE GENOMIC DNA]</scope>
    <source>
        <strain evidence="2">ZHUSHIDOU_FW_LH</strain>
        <tissue evidence="2">Leaf</tissue>
    </source>
</reference>
<dbReference type="Proteomes" id="UP001372338">
    <property type="component" value="Unassembled WGS sequence"/>
</dbReference>
<dbReference type="EMBL" id="JAYWIO010000002">
    <property type="protein sequence ID" value="KAK7281849.1"/>
    <property type="molecule type" value="Genomic_DNA"/>
</dbReference>
<proteinExistence type="predicted"/>
<comment type="caution">
    <text evidence="2">The sequence shown here is derived from an EMBL/GenBank/DDBJ whole genome shotgun (WGS) entry which is preliminary data.</text>
</comment>
<gene>
    <name evidence="2" type="ORF">RIF29_10163</name>
</gene>